<gene>
    <name evidence="1" type="ORF">Sradi_5635000</name>
</gene>
<accession>A0AAW2L0M7</accession>
<name>A0AAW2L0M7_SESRA</name>
<protein>
    <submittedName>
        <fullName evidence="1">Protein CYCLOPS</fullName>
    </submittedName>
</protein>
<proteinExistence type="predicted"/>
<dbReference type="AlphaFoldDB" id="A0AAW2L0M7"/>
<sequence>MMGITIGMPAPTMEMSGLKSFRTDSEELFVRWLTNGEASNLVILLQPVFDTVWPLV</sequence>
<comment type="caution">
    <text evidence="1">The sequence shown here is derived from an EMBL/GenBank/DDBJ whole genome shotgun (WGS) entry which is preliminary data.</text>
</comment>
<reference evidence="1" key="1">
    <citation type="submission" date="2020-06" db="EMBL/GenBank/DDBJ databases">
        <authorList>
            <person name="Li T."/>
            <person name="Hu X."/>
            <person name="Zhang T."/>
            <person name="Song X."/>
            <person name="Zhang H."/>
            <person name="Dai N."/>
            <person name="Sheng W."/>
            <person name="Hou X."/>
            <person name="Wei L."/>
        </authorList>
    </citation>
    <scope>NUCLEOTIDE SEQUENCE</scope>
    <source>
        <strain evidence="1">G02</strain>
        <tissue evidence="1">Leaf</tissue>
    </source>
</reference>
<reference evidence="1" key="2">
    <citation type="journal article" date="2024" name="Plant">
        <title>Genomic evolution and insights into agronomic trait innovations of Sesamum species.</title>
        <authorList>
            <person name="Miao H."/>
            <person name="Wang L."/>
            <person name="Qu L."/>
            <person name="Liu H."/>
            <person name="Sun Y."/>
            <person name="Le M."/>
            <person name="Wang Q."/>
            <person name="Wei S."/>
            <person name="Zheng Y."/>
            <person name="Lin W."/>
            <person name="Duan Y."/>
            <person name="Cao H."/>
            <person name="Xiong S."/>
            <person name="Wang X."/>
            <person name="Wei L."/>
            <person name="Li C."/>
            <person name="Ma Q."/>
            <person name="Ju M."/>
            <person name="Zhao R."/>
            <person name="Li G."/>
            <person name="Mu C."/>
            <person name="Tian Q."/>
            <person name="Mei H."/>
            <person name="Zhang T."/>
            <person name="Gao T."/>
            <person name="Zhang H."/>
        </authorList>
    </citation>
    <scope>NUCLEOTIDE SEQUENCE</scope>
    <source>
        <strain evidence="1">G02</strain>
    </source>
</reference>
<dbReference type="EMBL" id="JACGWJ010000026">
    <property type="protein sequence ID" value="KAL0312357.1"/>
    <property type="molecule type" value="Genomic_DNA"/>
</dbReference>
<organism evidence="1">
    <name type="scientific">Sesamum radiatum</name>
    <name type="common">Black benniseed</name>
    <dbReference type="NCBI Taxonomy" id="300843"/>
    <lineage>
        <taxon>Eukaryota</taxon>
        <taxon>Viridiplantae</taxon>
        <taxon>Streptophyta</taxon>
        <taxon>Embryophyta</taxon>
        <taxon>Tracheophyta</taxon>
        <taxon>Spermatophyta</taxon>
        <taxon>Magnoliopsida</taxon>
        <taxon>eudicotyledons</taxon>
        <taxon>Gunneridae</taxon>
        <taxon>Pentapetalae</taxon>
        <taxon>asterids</taxon>
        <taxon>lamiids</taxon>
        <taxon>Lamiales</taxon>
        <taxon>Pedaliaceae</taxon>
        <taxon>Sesamum</taxon>
    </lineage>
</organism>
<evidence type="ECO:0000313" key="1">
    <source>
        <dbReference type="EMBL" id="KAL0312357.1"/>
    </source>
</evidence>